<dbReference type="PANTHER" id="PTHR14413">
    <property type="entry name" value="RIBOSOMAL PROTEIN L17"/>
    <property type="match status" value="1"/>
</dbReference>
<dbReference type="Proteomes" id="UP000179233">
    <property type="component" value="Unassembled WGS sequence"/>
</dbReference>
<evidence type="ECO:0000256" key="2">
    <source>
        <dbReference type="ARBA" id="ARBA00022980"/>
    </source>
</evidence>
<dbReference type="InterPro" id="IPR000456">
    <property type="entry name" value="Ribosomal_bL17"/>
</dbReference>
<dbReference type="GO" id="GO:0022625">
    <property type="term" value="C:cytosolic large ribosomal subunit"/>
    <property type="evidence" value="ECO:0007669"/>
    <property type="project" value="TreeGrafter"/>
</dbReference>
<evidence type="ECO:0000256" key="6">
    <source>
        <dbReference type="RuleBase" id="RU000661"/>
    </source>
</evidence>
<dbReference type="InterPro" id="IPR036373">
    <property type="entry name" value="Ribosomal_bL17_sf"/>
</dbReference>
<dbReference type="AlphaFoldDB" id="A0A1G1VUE8"/>
<keyword evidence="2 5" id="KW-0689">Ribosomal protein</keyword>
<comment type="similarity">
    <text evidence="1 5">Belongs to the bacterial ribosomal protein bL17 family.</text>
</comment>
<organism evidence="8 9">
    <name type="scientific">Candidatus Chisholmbacteria bacterium RIFCSPHIGHO2_01_FULL_52_32</name>
    <dbReference type="NCBI Taxonomy" id="1797591"/>
    <lineage>
        <taxon>Bacteria</taxon>
        <taxon>Candidatus Chisholmiibacteriota</taxon>
    </lineage>
</organism>
<evidence type="ECO:0000256" key="7">
    <source>
        <dbReference type="SAM" id="MobiDB-lite"/>
    </source>
</evidence>
<dbReference type="EMBL" id="MHCJ01000003">
    <property type="protein sequence ID" value="OGY18827.1"/>
    <property type="molecule type" value="Genomic_DNA"/>
</dbReference>
<dbReference type="GO" id="GO:0003735">
    <property type="term" value="F:structural constituent of ribosome"/>
    <property type="evidence" value="ECO:0007669"/>
    <property type="project" value="InterPro"/>
</dbReference>
<keyword evidence="3 5" id="KW-0687">Ribonucleoprotein</keyword>
<protein>
    <recommendedName>
        <fullName evidence="4 6">50S ribosomal protein L17</fullName>
    </recommendedName>
</protein>
<dbReference type="Pfam" id="PF01196">
    <property type="entry name" value="Ribosomal_L17"/>
    <property type="match status" value="1"/>
</dbReference>
<evidence type="ECO:0000256" key="3">
    <source>
        <dbReference type="ARBA" id="ARBA00023274"/>
    </source>
</evidence>
<evidence type="ECO:0000256" key="4">
    <source>
        <dbReference type="ARBA" id="ARBA00035494"/>
    </source>
</evidence>
<dbReference type="NCBIfam" id="TIGR00059">
    <property type="entry name" value="L17"/>
    <property type="match status" value="1"/>
</dbReference>
<dbReference type="PANTHER" id="PTHR14413:SF16">
    <property type="entry name" value="LARGE RIBOSOMAL SUBUNIT PROTEIN BL17M"/>
    <property type="match status" value="1"/>
</dbReference>
<dbReference type="SUPFAM" id="SSF64263">
    <property type="entry name" value="Prokaryotic ribosomal protein L17"/>
    <property type="match status" value="1"/>
</dbReference>
<dbReference type="Gene3D" id="3.90.1030.10">
    <property type="entry name" value="Ribosomal protein L17"/>
    <property type="match status" value="1"/>
</dbReference>
<evidence type="ECO:0000313" key="8">
    <source>
        <dbReference type="EMBL" id="OGY18827.1"/>
    </source>
</evidence>
<feature type="region of interest" description="Disordered" evidence="7">
    <location>
        <begin position="120"/>
        <end position="170"/>
    </location>
</feature>
<sequence length="170" mass="19427">MRHRVFGKKFSRDIKQRKSLFKNLITSLVMKEEIQTTESKAKAIKGLADSLIASGKKGTLHVRRTIAAFLQNKKAVNKIVDELGPRFRDRVSGFTRIIRVGERRGDNAMLVRIELIEKKRQEQARKDKESKPDSKKDLSSEAPAKQDKGKKENLKNPAPNPPVIKEERKI</sequence>
<gene>
    <name evidence="8" type="ORF">A2786_05035</name>
</gene>
<proteinExistence type="inferred from homology"/>
<name>A0A1G1VUE8_9BACT</name>
<accession>A0A1G1VUE8</accession>
<reference evidence="8 9" key="1">
    <citation type="journal article" date="2016" name="Nat. Commun.">
        <title>Thousands of microbial genomes shed light on interconnected biogeochemical processes in an aquifer system.</title>
        <authorList>
            <person name="Anantharaman K."/>
            <person name="Brown C.T."/>
            <person name="Hug L.A."/>
            <person name="Sharon I."/>
            <person name="Castelle C.J."/>
            <person name="Probst A.J."/>
            <person name="Thomas B.C."/>
            <person name="Singh A."/>
            <person name="Wilkins M.J."/>
            <person name="Karaoz U."/>
            <person name="Brodie E.L."/>
            <person name="Williams K.H."/>
            <person name="Hubbard S.S."/>
            <person name="Banfield J.F."/>
        </authorList>
    </citation>
    <scope>NUCLEOTIDE SEQUENCE [LARGE SCALE GENOMIC DNA]</scope>
</reference>
<evidence type="ECO:0000256" key="5">
    <source>
        <dbReference type="RuleBase" id="RU000660"/>
    </source>
</evidence>
<evidence type="ECO:0000256" key="1">
    <source>
        <dbReference type="ARBA" id="ARBA00008777"/>
    </source>
</evidence>
<feature type="compositionally biased region" description="Basic and acidic residues" evidence="7">
    <location>
        <begin position="120"/>
        <end position="154"/>
    </location>
</feature>
<evidence type="ECO:0000313" key="9">
    <source>
        <dbReference type="Proteomes" id="UP000179233"/>
    </source>
</evidence>
<dbReference type="GO" id="GO:0006412">
    <property type="term" value="P:translation"/>
    <property type="evidence" value="ECO:0007669"/>
    <property type="project" value="InterPro"/>
</dbReference>
<comment type="caution">
    <text evidence="8">The sequence shown here is derived from an EMBL/GenBank/DDBJ whole genome shotgun (WGS) entry which is preliminary data.</text>
</comment>